<keyword evidence="2" id="KW-0238">DNA-binding</keyword>
<evidence type="ECO:0000259" key="4">
    <source>
        <dbReference type="PROSITE" id="PS01124"/>
    </source>
</evidence>
<dbReference type="InterPro" id="IPR009057">
    <property type="entry name" value="Homeodomain-like_sf"/>
</dbReference>
<organism evidence="5 6">
    <name type="scientific">Lapidilactobacillus mulanensis</name>
    <dbReference type="NCBI Taxonomy" id="2485999"/>
    <lineage>
        <taxon>Bacteria</taxon>
        <taxon>Bacillati</taxon>
        <taxon>Bacillota</taxon>
        <taxon>Bacilli</taxon>
        <taxon>Lactobacillales</taxon>
        <taxon>Lactobacillaceae</taxon>
        <taxon>Lapidilactobacillus</taxon>
    </lineage>
</organism>
<protein>
    <submittedName>
        <fullName evidence="5">AraC family transcriptional regulator</fullName>
    </submittedName>
</protein>
<feature type="domain" description="HTH araC/xylS-type" evidence="4">
    <location>
        <begin position="173"/>
        <end position="271"/>
    </location>
</feature>
<dbReference type="PANTHER" id="PTHR43280">
    <property type="entry name" value="ARAC-FAMILY TRANSCRIPTIONAL REGULATOR"/>
    <property type="match status" value="1"/>
</dbReference>
<comment type="caution">
    <text evidence="5">The sequence shown here is derived from an EMBL/GenBank/DDBJ whole genome shotgun (WGS) entry which is preliminary data.</text>
</comment>
<gene>
    <name evidence="5" type="ORF">ACFQ4L_03380</name>
</gene>
<evidence type="ECO:0000256" key="1">
    <source>
        <dbReference type="ARBA" id="ARBA00023015"/>
    </source>
</evidence>
<dbReference type="EMBL" id="JBHTOF010000025">
    <property type="protein sequence ID" value="MFD1465132.1"/>
    <property type="molecule type" value="Genomic_DNA"/>
</dbReference>
<dbReference type="SUPFAM" id="SSF46689">
    <property type="entry name" value="Homeodomain-like"/>
    <property type="match status" value="2"/>
</dbReference>
<dbReference type="Gene3D" id="1.10.10.60">
    <property type="entry name" value="Homeodomain-like"/>
    <property type="match status" value="2"/>
</dbReference>
<name>A0ABW4DMA4_9LACO</name>
<evidence type="ECO:0000256" key="3">
    <source>
        <dbReference type="ARBA" id="ARBA00023163"/>
    </source>
</evidence>
<accession>A0ABW4DMA4</accession>
<evidence type="ECO:0000313" key="6">
    <source>
        <dbReference type="Proteomes" id="UP001597244"/>
    </source>
</evidence>
<keyword evidence="1" id="KW-0805">Transcription regulation</keyword>
<dbReference type="SUPFAM" id="SSF51215">
    <property type="entry name" value="Regulatory protein AraC"/>
    <property type="match status" value="1"/>
</dbReference>
<keyword evidence="3" id="KW-0804">Transcription</keyword>
<dbReference type="Pfam" id="PF12833">
    <property type="entry name" value="HTH_18"/>
    <property type="match status" value="1"/>
</dbReference>
<dbReference type="SMART" id="SM00342">
    <property type="entry name" value="HTH_ARAC"/>
    <property type="match status" value="1"/>
</dbReference>
<dbReference type="InterPro" id="IPR037923">
    <property type="entry name" value="HTH-like"/>
</dbReference>
<keyword evidence="6" id="KW-1185">Reference proteome</keyword>
<evidence type="ECO:0000256" key="2">
    <source>
        <dbReference type="ARBA" id="ARBA00023125"/>
    </source>
</evidence>
<dbReference type="PANTHER" id="PTHR43280:SF2">
    <property type="entry name" value="HTH-TYPE TRANSCRIPTIONAL REGULATOR EXSA"/>
    <property type="match status" value="1"/>
</dbReference>
<sequence>MASQFLKVALDRPVRYLQCGQFLAELGWQHHSMQHGQDVEVIIGLSGQIFIEVSGHHYTVEKGDVLTIFPEETIVGYLPTLEKSEFIWFHFMARGQLQLTDKFTVDSAVLPRNFHLSAGEKVMISAQQLLDMAHSEYYSALAADYAETMLLIELTNNYWQQQQQITSKPHDVNQIKEWIRVQMGQDLKVADVAAHFAINPDYLTRVFKKTVGITVKAYMNTVKLDFAKYLLLTTALSVEEISAQSFFEDPKYFMRLFKKKVHLTPSQYRQAYTHTFLNNQQVDPGVDVRQLLERVETSHKN</sequence>
<proteinExistence type="predicted"/>
<dbReference type="RefSeq" id="WP_125577051.1">
    <property type="nucleotide sequence ID" value="NZ_JBHTOF010000025.1"/>
</dbReference>
<dbReference type="CDD" id="cd02208">
    <property type="entry name" value="cupin_RmlC-like"/>
    <property type="match status" value="1"/>
</dbReference>
<dbReference type="Proteomes" id="UP001597244">
    <property type="component" value="Unassembled WGS sequence"/>
</dbReference>
<dbReference type="InterPro" id="IPR018060">
    <property type="entry name" value="HTH_AraC"/>
</dbReference>
<evidence type="ECO:0000313" key="5">
    <source>
        <dbReference type="EMBL" id="MFD1465132.1"/>
    </source>
</evidence>
<dbReference type="PROSITE" id="PS01124">
    <property type="entry name" value="HTH_ARAC_FAMILY_2"/>
    <property type="match status" value="1"/>
</dbReference>
<reference evidence="6" key="1">
    <citation type="journal article" date="2019" name="Int. J. Syst. Evol. Microbiol.">
        <title>The Global Catalogue of Microorganisms (GCM) 10K type strain sequencing project: providing services to taxonomists for standard genome sequencing and annotation.</title>
        <authorList>
            <consortium name="The Broad Institute Genomics Platform"/>
            <consortium name="The Broad Institute Genome Sequencing Center for Infectious Disease"/>
            <person name="Wu L."/>
            <person name="Ma J."/>
        </authorList>
    </citation>
    <scope>NUCLEOTIDE SEQUENCE [LARGE SCALE GENOMIC DNA]</scope>
    <source>
        <strain evidence="6">CCM 8951</strain>
    </source>
</reference>